<dbReference type="EMBL" id="FQVU01000002">
    <property type="protein sequence ID" value="SHG25393.1"/>
    <property type="molecule type" value="Genomic_DNA"/>
</dbReference>
<evidence type="ECO:0000256" key="2">
    <source>
        <dbReference type="ARBA" id="ARBA00038115"/>
    </source>
</evidence>
<dbReference type="InterPro" id="IPR029058">
    <property type="entry name" value="AB_hydrolase_fold"/>
</dbReference>
<evidence type="ECO:0000313" key="5">
    <source>
        <dbReference type="Proteomes" id="UP000186132"/>
    </source>
</evidence>
<name>A0A1M5IC97_9ACTN</name>
<dbReference type="PANTHER" id="PTHR22946">
    <property type="entry name" value="DIENELACTONE HYDROLASE DOMAIN-CONTAINING PROTEIN-RELATED"/>
    <property type="match status" value="1"/>
</dbReference>
<dbReference type="InterPro" id="IPR050261">
    <property type="entry name" value="FrsA_esterase"/>
</dbReference>
<dbReference type="Gene3D" id="3.40.50.1820">
    <property type="entry name" value="alpha/beta hydrolase"/>
    <property type="match status" value="1"/>
</dbReference>
<reference evidence="5" key="1">
    <citation type="submission" date="2016-11" db="EMBL/GenBank/DDBJ databases">
        <authorList>
            <person name="Varghese N."/>
            <person name="Submissions S."/>
        </authorList>
    </citation>
    <scope>NUCLEOTIDE SEQUENCE [LARGE SCALE GENOMIC DNA]</scope>
    <source>
        <strain evidence="5">DSM 45627</strain>
    </source>
</reference>
<sequence length="258" mass="27548">MAVPSPVVMTTRDGVRIVADHWPAADRHIGCVVAHGFTGWARNREIERIVRGLADERYGVLALDLRGHGRSGGLGTAGAEEIHDVAAGVTWLRGAGYERVAVLGWSMGGSAVLRHAGLGGDADAVVSVSAPGLWFERGTRSMRFAHWMFEKRTGRTVTRLWRRTRVAAGGWPVVPESPAEVAPAIGPTPLLVVHGDADRYFPRRHVDALAAAAPDAAVWIEPGMGHAELATSDDLVHRIGAWLGDALAAPVCHHGSRD</sequence>
<keyword evidence="5" id="KW-1185">Reference proteome</keyword>
<dbReference type="Proteomes" id="UP000186132">
    <property type="component" value="Unassembled WGS sequence"/>
</dbReference>
<comment type="similarity">
    <text evidence="2">Belongs to the AB hydrolase superfamily. FUS2 hydrolase family.</text>
</comment>
<evidence type="ECO:0000313" key="4">
    <source>
        <dbReference type="EMBL" id="SHG25393.1"/>
    </source>
</evidence>
<protein>
    <submittedName>
        <fullName evidence="4">Alpha/beta hydrolase family protein</fullName>
    </submittedName>
</protein>
<dbReference type="STRING" id="1206085.SAMN05443575_1828"/>
<dbReference type="Pfam" id="PF12697">
    <property type="entry name" value="Abhydrolase_6"/>
    <property type="match status" value="1"/>
</dbReference>
<dbReference type="SUPFAM" id="SSF53474">
    <property type="entry name" value="alpha/beta-Hydrolases"/>
    <property type="match status" value="1"/>
</dbReference>
<dbReference type="GO" id="GO:0052689">
    <property type="term" value="F:carboxylic ester hydrolase activity"/>
    <property type="evidence" value="ECO:0007669"/>
    <property type="project" value="UniProtKB-ARBA"/>
</dbReference>
<keyword evidence="1 4" id="KW-0378">Hydrolase</keyword>
<accession>A0A1M5IC97</accession>
<dbReference type="PANTHER" id="PTHR22946:SF9">
    <property type="entry name" value="POLYKETIDE TRANSFERASE AF380"/>
    <property type="match status" value="1"/>
</dbReference>
<dbReference type="AlphaFoldDB" id="A0A1M5IC97"/>
<dbReference type="RefSeq" id="WP_200800111.1">
    <property type="nucleotide sequence ID" value="NZ_FQVU01000002.1"/>
</dbReference>
<organism evidence="4 5">
    <name type="scientific">Jatrophihabitans endophyticus</name>
    <dbReference type="NCBI Taxonomy" id="1206085"/>
    <lineage>
        <taxon>Bacteria</taxon>
        <taxon>Bacillati</taxon>
        <taxon>Actinomycetota</taxon>
        <taxon>Actinomycetes</taxon>
        <taxon>Jatrophihabitantales</taxon>
        <taxon>Jatrophihabitantaceae</taxon>
        <taxon>Jatrophihabitans</taxon>
    </lineage>
</organism>
<evidence type="ECO:0000259" key="3">
    <source>
        <dbReference type="Pfam" id="PF12697"/>
    </source>
</evidence>
<evidence type="ECO:0000256" key="1">
    <source>
        <dbReference type="ARBA" id="ARBA00022801"/>
    </source>
</evidence>
<feature type="domain" description="AB hydrolase-1" evidence="3">
    <location>
        <begin position="32"/>
        <end position="228"/>
    </location>
</feature>
<gene>
    <name evidence="4" type="ORF">SAMN05443575_1828</name>
</gene>
<proteinExistence type="inferred from homology"/>
<dbReference type="InterPro" id="IPR000073">
    <property type="entry name" value="AB_hydrolase_1"/>
</dbReference>